<evidence type="ECO:0000256" key="1">
    <source>
        <dbReference type="ARBA" id="ARBA00001971"/>
    </source>
</evidence>
<keyword evidence="5" id="KW-0560">Oxidoreductase</keyword>
<accession>A0A8E2DXG8</accession>
<evidence type="ECO:0000256" key="8">
    <source>
        <dbReference type="SAM" id="Phobius"/>
    </source>
</evidence>
<organism evidence="9 10">
    <name type="scientific">Lepidopterella palustris CBS 459.81</name>
    <dbReference type="NCBI Taxonomy" id="1314670"/>
    <lineage>
        <taxon>Eukaryota</taxon>
        <taxon>Fungi</taxon>
        <taxon>Dikarya</taxon>
        <taxon>Ascomycota</taxon>
        <taxon>Pezizomycotina</taxon>
        <taxon>Dothideomycetes</taxon>
        <taxon>Pleosporomycetidae</taxon>
        <taxon>Mytilinidiales</taxon>
        <taxon>Argynnaceae</taxon>
        <taxon>Lepidopterella</taxon>
    </lineage>
</organism>
<dbReference type="EMBL" id="KV745737">
    <property type="protein sequence ID" value="OCK73537.1"/>
    <property type="molecule type" value="Genomic_DNA"/>
</dbReference>
<dbReference type="Proteomes" id="UP000250266">
    <property type="component" value="Unassembled WGS sequence"/>
</dbReference>
<dbReference type="CDD" id="cd11041">
    <property type="entry name" value="CYP503A1-like"/>
    <property type="match status" value="1"/>
</dbReference>
<evidence type="ECO:0000313" key="9">
    <source>
        <dbReference type="EMBL" id="OCK73537.1"/>
    </source>
</evidence>
<reference evidence="9 10" key="1">
    <citation type="journal article" date="2016" name="Nat. Commun.">
        <title>Ectomycorrhizal ecology is imprinted in the genome of the dominant symbiotic fungus Cenococcum geophilum.</title>
        <authorList>
            <consortium name="DOE Joint Genome Institute"/>
            <person name="Peter M."/>
            <person name="Kohler A."/>
            <person name="Ohm R.A."/>
            <person name="Kuo A."/>
            <person name="Krutzmann J."/>
            <person name="Morin E."/>
            <person name="Arend M."/>
            <person name="Barry K.W."/>
            <person name="Binder M."/>
            <person name="Choi C."/>
            <person name="Clum A."/>
            <person name="Copeland A."/>
            <person name="Grisel N."/>
            <person name="Haridas S."/>
            <person name="Kipfer T."/>
            <person name="LaButti K."/>
            <person name="Lindquist E."/>
            <person name="Lipzen A."/>
            <person name="Maire R."/>
            <person name="Meier B."/>
            <person name="Mihaltcheva S."/>
            <person name="Molinier V."/>
            <person name="Murat C."/>
            <person name="Poggeler S."/>
            <person name="Quandt C.A."/>
            <person name="Sperisen C."/>
            <person name="Tritt A."/>
            <person name="Tisserant E."/>
            <person name="Crous P.W."/>
            <person name="Henrissat B."/>
            <person name="Nehls U."/>
            <person name="Egli S."/>
            <person name="Spatafora J.W."/>
            <person name="Grigoriev I.V."/>
            <person name="Martin F.M."/>
        </authorList>
    </citation>
    <scope>NUCLEOTIDE SEQUENCE [LARGE SCALE GENOMIC DNA]</scope>
    <source>
        <strain evidence="9 10">CBS 459.81</strain>
    </source>
</reference>
<dbReference type="Pfam" id="PF00067">
    <property type="entry name" value="p450"/>
    <property type="match status" value="1"/>
</dbReference>
<evidence type="ECO:0000256" key="2">
    <source>
        <dbReference type="ARBA" id="ARBA00010617"/>
    </source>
</evidence>
<dbReference type="InterPro" id="IPR001128">
    <property type="entry name" value="Cyt_P450"/>
</dbReference>
<keyword evidence="8" id="KW-1133">Transmembrane helix</keyword>
<sequence length="413" mass="46063">MQYGSIDRPYVVPDTTFQPQVMLPQKYVKWLSTQPKSVLSSEAVRIERNGVKYLPTSLDPESSLLFIDKIVGQSLSQGLDLIQPDMYDEIRHTVDSTLGTDVCSWRVIDLSQAMSTIIDGTGNRVLFGLSLCRNVTYLRVLRLFIIFMGASTLLIGQLPPWVLRPVAGALLSIPTLIFKKLSVSYVQPLVKERMQSVNVDDNDQGSSSRKSHDFVTQSIKSAKKFRKSIEGDVSMYLAEQFLILAFAGMATTVAAATNVCLDILSASPRIKLYETLRLEAVSVFKSEADWMSPASIKNLPNTDSTIRESLRKNTLQSRGLLKKVMPKEGILLPDGTHVPQGTWLGVPVQAMQQDEKLYPQAYEYDPLRFTRLQITMNTEEAGSKDDPSAGKNLFDAAQPSDKYLSFSYGRSAW</sequence>
<evidence type="ECO:0000256" key="4">
    <source>
        <dbReference type="ARBA" id="ARBA00022723"/>
    </source>
</evidence>
<dbReference type="GO" id="GO:0005506">
    <property type="term" value="F:iron ion binding"/>
    <property type="evidence" value="ECO:0007669"/>
    <property type="project" value="InterPro"/>
</dbReference>
<dbReference type="PANTHER" id="PTHR46206:SF1">
    <property type="entry name" value="P450, PUTATIVE (EUROFUNG)-RELATED"/>
    <property type="match status" value="1"/>
</dbReference>
<evidence type="ECO:0000313" key="10">
    <source>
        <dbReference type="Proteomes" id="UP000250266"/>
    </source>
</evidence>
<comment type="similarity">
    <text evidence="2">Belongs to the cytochrome P450 family.</text>
</comment>
<keyword evidence="8" id="KW-0812">Transmembrane</keyword>
<feature type="transmembrane region" description="Helical" evidence="8">
    <location>
        <begin position="140"/>
        <end position="162"/>
    </location>
</feature>
<dbReference type="Gene3D" id="1.10.630.10">
    <property type="entry name" value="Cytochrome P450"/>
    <property type="match status" value="1"/>
</dbReference>
<evidence type="ECO:0000256" key="3">
    <source>
        <dbReference type="ARBA" id="ARBA00022617"/>
    </source>
</evidence>
<dbReference type="SUPFAM" id="SSF48264">
    <property type="entry name" value="Cytochrome P450"/>
    <property type="match status" value="1"/>
</dbReference>
<evidence type="ECO:0000256" key="6">
    <source>
        <dbReference type="ARBA" id="ARBA00023004"/>
    </source>
</evidence>
<dbReference type="GO" id="GO:0016705">
    <property type="term" value="F:oxidoreductase activity, acting on paired donors, with incorporation or reduction of molecular oxygen"/>
    <property type="evidence" value="ECO:0007669"/>
    <property type="project" value="InterPro"/>
</dbReference>
<protein>
    <submittedName>
        <fullName evidence="9">Cytochrome P450</fullName>
    </submittedName>
</protein>
<keyword evidence="10" id="KW-1185">Reference proteome</keyword>
<keyword evidence="6" id="KW-0408">Iron</keyword>
<dbReference type="PANTHER" id="PTHR46206">
    <property type="entry name" value="CYTOCHROME P450"/>
    <property type="match status" value="1"/>
</dbReference>
<dbReference type="GO" id="GO:0020037">
    <property type="term" value="F:heme binding"/>
    <property type="evidence" value="ECO:0007669"/>
    <property type="project" value="InterPro"/>
</dbReference>
<keyword evidence="4" id="KW-0479">Metal-binding</keyword>
<comment type="cofactor">
    <cofactor evidence="1">
        <name>heme</name>
        <dbReference type="ChEBI" id="CHEBI:30413"/>
    </cofactor>
</comment>
<name>A0A8E2DXG8_9PEZI</name>
<dbReference type="AlphaFoldDB" id="A0A8E2DXG8"/>
<evidence type="ECO:0000256" key="7">
    <source>
        <dbReference type="ARBA" id="ARBA00023033"/>
    </source>
</evidence>
<dbReference type="GO" id="GO:0004497">
    <property type="term" value="F:monooxygenase activity"/>
    <property type="evidence" value="ECO:0007669"/>
    <property type="project" value="UniProtKB-KW"/>
</dbReference>
<keyword evidence="7" id="KW-0503">Monooxygenase</keyword>
<dbReference type="InterPro" id="IPR036396">
    <property type="entry name" value="Cyt_P450_sf"/>
</dbReference>
<gene>
    <name evidence="9" type="ORF">K432DRAFT_473310</name>
</gene>
<dbReference type="OrthoDB" id="1844152at2759"/>
<keyword evidence="3" id="KW-0349">Heme</keyword>
<evidence type="ECO:0000256" key="5">
    <source>
        <dbReference type="ARBA" id="ARBA00023002"/>
    </source>
</evidence>
<proteinExistence type="inferred from homology"/>
<keyword evidence="8" id="KW-0472">Membrane</keyword>